<organism evidence="1 2">
    <name type="scientific">Pandoraea morbifera</name>
    <dbReference type="NCBI Taxonomy" id="2508300"/>
    <lineage>
        <taxon>Bacteria</taxon>
        <taxon>Pseudomonadati</taxon>
        <taxon>Pseudomonadota</taxon>
        <taxon>Betaproteobacteria</taxon>
        <taxon>Burkholderiales</taxon>
        <taxon>Burkholderiaceae</taxon>
        <taxon>Pandoraea</taxon>
    </lineage>
</organism>
<name>A0A5E4RHJ1_9BURK</name>
<protein>
    <submittedName>
        <fullName evidence="1">Uncharacterized protein</fullName>
    </submittedName>
</protein>
<evidence type="ECO:0000313" key="2">
    <source>
        <dbReference type="Proteomes" id="UP000368474"/>
    </source>
</evidence>
<sequence length="57" mass="6281">MMNMQAQSDMRVGFRRRTQCSAGFAAPFDGYAAYTPEAFIEQAIKPSGERAALIPHS</sequence>
<evidence type="ECO:0000313" key="1">
    <source>
        <dbReference type="EMBL" id="VVD62004.1"/>
    </source>
</evidence>
<reference evidence="1 2" key="1">
    <citation type="submission" date="2019-08" db="EMBL/GenBank/DDBJ databases">
        <authorList>
            <person name="Peeters C."/>
        </authorList>
    </citation>
    <scope>NUCLEOTIDE SEQUENCE [LARGE SCALE GENOMIC DNA]</scope>
    <source>
        <strain evidence="1 2">LMG 31116</strain>
    </source>
</reference>
<dbReference type="EMBL" id="CABPSD010000001">
    <property type="protein sequence ID" value="VVD62004.1"/>
    <property type="molecule type" value="Genomic_DNA"/>
</dbReference>
<dbReference type="AlphaFoldDB" id="A0A5E4RHJ1"/>
<gene>
    <name evidence="1" type="ORF">PMO31116_00151</name>
</gene>
<proteinExistence type="predicted"/>
<dbReference type="Proteomes" id="UP000368474">
    <property type="component" value="Unassembled WGS sequence"/>
</dbReference>
<keyword evidence="2" id="KW-1185">Reference proteome</keyword>
<accession>A0A5E4RHJ1</accession>